<organism evidence="1 2">
    <name type="scientific">Streptomyces bungoensis</name>
    <dbReference type="NCBI Taxonomy" id="285568"/>
    <lineage>
        <taxon>Bacteria</taxon>
        <taxon>Bacillati</taxon>
        <taxon>Actinomycetota</taxon>
        <taxon>Actinomycetes</taxon>
        <taxon>Kitasatosporales</taxon>
        <taxon>Streptomycetaceae</taxon>
        <taxon>Streptomyces</taxon>
    </lineage>
</organism>
<reference evidence="1 2" key="1">
    <citation type="submission" date="2015-10" db="EMBL/GenBank/DDBJ databases">
        <title>Draft genome sequence of Streptomyces bungoensis DSM 41781, type strain for the species Streptomyces bungoensis.</title>
        <authorList>
            <person name="Ruckert C."/>
            <person name="Winkler A."/>
            <person name="Kalinowski J."/>
            <person name="Kampfer P."/>
            <person name="Glaeser S."/>
        </authorList>
    </citation>
    <scope>NUCLEOTIDE SEQUENCE [LARGE SCALE GENOMIC DNA]</scope>
    <source>
        <strain evidence="1 2">DSM 41781</strain>
    </source>
</reference>
<evidence type="ECO:0000313" key="2">
    <source>
        <dbReference type="Proteomes" id="UP000053024"/>
    </source>
</evidence>
<dbReference type="AlphaFoldDB" id="A0A101T3Z3"/>
<dbReference type="STRING" id="285568.AQJ66_14235"/>
<dbReference type="OrthoDB" id="3672045at2"/>
<protein>
    <submittedName>
        <fullName evidence="1">Uncharacterized protein</fullName>
    </submittedName>
</protein>
<dbReference type="EMBL" id="LMWX01000020">
    <property type="protein sequence ID" value="KUN85309.1"/>
    <property type="molecule type" value="Genomic_DNA"/>
</dbReference>
<dbReference type="RefSeq" id="WP_061920785.1">
    <property type="nucleotide sequence ID" value="NZ_JBEYBH010000026.1"/>
</dbReference>
<name>A0A101T3Z3_9ACTN</name>
<evidence type="ECO:0000313" key="1">
    <source>
        <dbReference type="EMBL" id="KUN85309.1"/>
    </source>
</evidence>
<gene>
    <name evidence="1" type="ORF">AQJ66_14235</name>
</gene>
<accession>A0A101T3Z3</accession>
<proteinExistence type="predicted"/>
<comment type="caution">
    <text evidence="1">The sequence shown here is derived from an EMBL/GenBank/DDBJ whole genome shotgun (WGS) entry which is preliminary data.</text>
</comment>
<sequence length="234" mass="25544">MTQLPEDIIDRLTRMERRIQQLSTAVNGLPALNKGSGDSGYLSVRAPNNGPEVFRVGKWSGSEFGLAIRRQTGSYALSLYNGDGTSTSQQPLRLYDSASREIFSDDISTGGLARPWLSMLPPQNTDYTRWPQTGATTWTTIAMSYNVVWQPYMRLLVNTRASSGAAGYVRVLVNGVPWGNTVTVPADFNYTGPVAADFASVFSTQIKVEVQAYVSSTSGTVYANPVLMHGRQTT</sequence>
<dbReference type="Proteomes" id="UP000053024">
    <property type="component" value="Unassembled WGS sequence"/>
</dbReference>
<keyword evidence="2" id="KW-1185">Reference proteome</keyword>